<dbReference type="InterPro" id="IPR040451">
    <property type="entry name" value="GH81_N"/>
</dbReference>
<comment type="similarity">
    <text evidence="2">Belongs to the glycosyl hydrolase 81 family.</text>
</comment>
<dbReference type="Gene3D" id="1.20.5.420">
    <property type="entry name" value="Immunoglobulin FC, subunit C"/>
    <property type="match status" value="1"/>
</dbReference>
<evidence type="ECO:0000259" key="11">
    <source>
        <dbReference type="Pfam" id="PF17652"/>
    </source>
</evidence>
<evidence type="ECO:0000256" key="6">
    <source>
        <dbReference type="ARBA" id="ARBA00023295"/>
    </source>
</evidence>
<evidence type="ECO:0000313" key="13">
    <source>
        <dbReference type="Proteomes" id="UP001497600"/>
    </source>
</evidence>
<comment type="catalytic activity">
    <reaction evidence="1">
        <text>Hydrolysis of (1-&gt;3)-beta-D-glucosidic linkages in (1-&gt;3)-beta-D-glucans.</text>
        <dbReference type="EC" id="3.2.1.39"/>
    </reaction>
</comment>
<evidence type="ECO:0000256" key="3">
    <source>
        <dbReference type="ARBA" id="ARBA00012780"/>
    </source>
</evidence>
<dbReference type="Gene3D" id="2.70.98.30">
    <property type="entry name" value="Golgi alpha-mannosidase II, domain 4"/>
    <property type="match status" value="1"/>
</dbReference>
<evidence type="ECO:0000256" key="4">
    <source>
        <dbReference type="ARBA" id="ARBA00022801"/>
    </source>
</evidence>
<reference evidence="12 13" key="1">
    <citation type="submission" date="2024-01" db="EMBL/GenBank/DDBJ databases">
        <authorList>
            <consortium name="Genoscope - CEA"/>
            <person name="William W."/>
        </authorList>
    </citation>
    <scope>NUCLEOTIDE SEQUENCE [LARGE SCALE GENOMIC DNA]</scope>
    <source>
        <strain evidence="12 13">29B2s-10</strain>
    </source>
</reference>
<keyword evidence="5" id="KW-0119">Carbohydrate metabolism</keyword>
<dbReference type="Pfam" id="PF03639">
    <property type="entry name" value="Glyco_hydro_81"/>
    <property type="match status" value="1"/>
</dbReference>
<gene>
    <name evidence="12" type="primary">ENG1</name>
    <name evidence="12" type="ORF">CAAN4_A12486</name>
</gene>
<evidence type="ECO:0000256" key="7">
    <source>
        <dbReference type="ARBA" id="ARBA00023316"/>
    </source>
</evidence>
<sequence length="878" mass="97959">MLYLLILFYFHLVNGAYVVRVLTTYSSCSTIYNDPSPTSFTIPTFTVTNLITKTNPVSIGNPIFTPISNSINAATIVQDKTVVVTVPCTTSSTYVSPKSTAIFIETTSTFTFAETITSIETTTPVVTPTFTTSEIKSAVTSDGLTPSLSIPTTSTYTNANGFNGDIFEPISTDPVSNVFIHQDLPVNIPQCVSNDMPFQTNKFFVNSFLGEQTDSIFSYPYILNYDPVGGISIQSSDNSKRVFGSSNTNNYQIASYFFNPVKLGQVIFTASSFQEPLLCVNRIRMMSANIQLNQGATDYIEFPIVQGMGFVTGIYHGNLIPRIKSNVGIKSFVFYFRNNNILKYGITLNDGTSWLLYLTLPSQDFSIDLSIQNEYGINYIQASMAIDNLIIQVALEPSNPSLTTVYDNSAGLYVTEAILSGYSNEGGTSAEYGFTYSTSGKNIFGQPLVFILPHIEESLTSTTASKKTGIYLDSTTKGQLSGYSTNSIFMTENLETNIQFLPWVDGLELHYTAQQLQLISEVANNELSVDIKQMVVSIESNYFAGKLLDKFAYILLVVSEIIEDEKLTLSTLSILKATFDIFISNTQNYPLMYDTKFGGITSTASQNGDVNADYGSGYYNDHHFHYGYFIHAAAVVGYIDNKWGDGNWVNENKWWVNSLIRDVANPSSFDKNFPVFRMFDWFSGHSWASGLFSSSDGRNQESSSEDYNFAYGMKLWGRIQGDSSMETRGDLMISIMKRSMRKYYLYTDDNEIEPSNFIGNKVAGILFENKIHYTTYFGSPDLNPEYVHGIHMLPITPISSRVRDPYFVQQEWEQQISNFIANVKSGWLSILNLNKALYDPISSYAFFASPDFSGYFLDDGLSRTWCLAFSAGMSNLKL</sequence>
<dbReference type="EC" id="3.2.1.39" evidence="3"/>
<keyword evidence="4" id="KW-0378">Hydrolase</keyword>
<name>A0ABP0E9C0_9ASCO</name>
<dbReference type="InterPro" id="IPR040720">
    <property type="entry name" value="GH81_C"/>
</dbReference>
<organism evidence="12 13">
    <name type="scientific">[Candida] anglica</name>
    <dbReference type="NCBI Taxonomy" id="148631"/>
    <lineage>
        <taxon>Eukaryota</taxon>
        <taxon>Fungi</taxon>
        <taxon>Dikarya</taxon>
        <taxon>Ascomycota</taxon>
        <taxon>Saccharomycotina</taxon>
        <taxon>Pichiomycetes</taxon>
        <taxon>Debaryomycetaceae</taxon>
        <taxon>Kurtzmaniella</taxon>
    </lineage>
</organism>
<dbReference type="Pfam" id="PF17652">
    <property type="entry name" value="Glyco_hydro81C"/>
    <property type="match status" value="1"/>
</dbReference>
<dbReference type="InterPro" id="IPR005200">
    <property type="entry name" value="Endo-beta-glucanase"/>
</dbReference>
<evidence type="ECO:0000256" key="5">
    <source>
        <dbReference type="ARBA" id="ARBA00023277"/>
    </source>
</evidence>
<protein>
    <recommendedName>
        <fullName evidence="3">glucan endo-1,3-beta-D-glucosidase</fullName>
        <ecNumber evidence="3">3.2.1.39</ecNumber>
    </recommendedName>
</protein>
<keyword evidence="7" id="KW-0961">Cell wall biogenesis/degradation</keyword>
<feature type="signal peptide" evidence="9">
    <location>
        <begin position="1"/>
        <end position="15"/>
    </location>
</feature>
<evidence type="ECO:0000256" key="9">
    <source>
        <dbReference type="SAM" id="SignalP"/>
    </source>
</evidence>
<keyword evidence="6" id="KW-0326">Glycosidase</keyword>
<dbReference type="EMBL" id="OZ004253">
    <property type="protein sequence ID" value="CAK7894457.1"/>
    <property type="molecule type" value="Genomic_DNA"/>
</dbReference>
<evidence type="ECO:0000313" key="12">
    <source>
        <dbReference type="EMBL" id="CAK7894457.1"/>
    </source>
</evidence>
<evidence type="ECO:0000256" key="1">
    <source>
        <dbReference type="ARBA" id="ARBA00000382"/>
    </source>
</evidence>
<keyword evidence="13" id="KW-1185">Reference proteome</keyword>
<feature type="domain" description="Glycosyl hydrolase family 81 C-terminal" evidence="11">
    <location>
        <begin position="511"/>
        <end position="867"/>
    </location>
</feature>
<accession>A0ABP0E9C0</accession>
<dbReference type="PROSITE" id="PS52008">
    <property type="entry name" value="GH81"/>
    <property type="match status" value="1"/>
</dbReference>
<evidence type="ECO:0000256" key="2">
    <source>
        <dbReference type="ARBA" id="ARBA00010730"/>
    </source>
</evidence>
<dbReference type="Gene3D" id="1.10.287.1170">
    <property type="entry name" value="glycoside hydrolase family 81 endo-[beta] glucanase"/>
    <property type="match status" value="1"/>
</dbReference>
<keyword evidence="9" id="KW-0732">Signal</keyword>
<dbReference type="Proteomes" id="UP001497600">
    <property type="component" value="Chromosome A"/>
</dbReference>
<feature type="domain" description="Glycosyl hydrolase family 81 N-terminal" evidence="10">
    <location>
        <begin position="185"/>
        <end position="503"/>
    </location>
</feature>
<dbReference type="PANTHER" id="PTHR31983">
    <property type="entry name" value="ENDO-1,3(4)-BETA-GLUCANASE 1"/>
    <property type="match status" value="1"/>
</dbReference>
<dbReference type="PANTHER" id="PTHR31983:SF20">
    <property type="entry name" value="GLUCAN ENDO-1,3-BETA-D-GLUCOSIDASE 1"/>
    <property type="match status" value="1"/>
</dbReference>
<evidence type="ECO:0000259" key="10">
    <source>
        <dbReference type="Pfam" id="PF03639"/>
    </source>
</evidence>
<proteinExistence type="inferred from homology"/>
<feature type="chain" id="PRO_5046491552" description="glucan endo-1,3-beta-D-glucosidase" evidence="9">
    <location>
        <begin position="16"/>
        <end position="878"/>
    </location>
</feature>
<evidence type="ECO:0000256" key="8">
    <source>
        <dbReference type="ARBA" id="ARBA00023326"/>
    </source>
</evidence>
<keyword evidence="8" id="KW-0624">Polysaccharide degradation</keyword>